<organism evidence="3 4">
    <name type="scientific">Sarocladium strictum</name>
    <name type="common">Black bundle disease fungus</name>
    <name type="synonym">Acremonium strictum</name>
    <dbReference type="NCBI Taxonomy" id="5046"/>
    <lineage>
        <taxon>Eukaryota</taxon>
        <taxon>Fungi</taxon>
        <taxon>Dikarya</taxon>
        <taxon>Ascomycota</taxon>
        <taxon>Pezizomycotina</taxon>
        <taxon>Sordariomycetes</taxon>
        <taxon>Hypocreomycetidae</taxon>
        <taxon>Hypocreales</taxon>
        <taxon>Sarocladiaceae</taxon>
        <taxon>Sarocladium</taxon>
    </lineage>
</organism>
<dbReference type="GO" id="GO:0009277">
    <property type="term" value="C:fungal-type cell wall"/>
    <property type="evidence" value="ECO:0007669"/>
    <property type="project" value="TreeGrafter"/>
</dbReference>
<keyword evidence="4" id="KW-1185">Reference proteome</keyword>
<dbReference type="Pfam" id="PF11790">
    <property type="entry name" value="Glyco_hydro_cc"/>
    <property type="match status" value="1"/>
</dbReference>
<accession>A0AA39L3E5</accession>
<dbReference type="InterPro" id="IPR017853">
    <property type="entry name" value="GH"/>
</dbReference>
<gene>
    <name evidence="3" type="ORF">NLU13_8882</name>
</gene>
<dbReference type="PANTHER" id="PTHR34154">
    <property type="entry name" value="ALKALI-SENSITIVE LINKAGE PROTEIN 1"/>
    <property type="match status" value="1"/>
</dbReference>
<dbReference type="PANTHER" id="PTHR34154:SF3">
    <property type="entry name" value="ALKALI-SENSITIVE LINKAGE PROTEIN 1"/>
    <property type="match status" value="1"/>
</dbReference>
<dbReference type="EMBL" id="JAPDFR010000009">
    <property type="protein sequence ID" value="KAK0382966.1"/>
    <property type="molecule type" value="Genomic_DNA"/>
</dbReference>
<dbReference type="InterPro" id="IPR053183">
    <property type="entry name" value="ASL1"/>
</dbReference>
<name>A0AA39L3E5_SARSR</name>
<reference evidence="3" key="1">
    <citation type="submission" date="2022-10" db="EMBL/GenBank/DDBJ databases">
        <title>Determination and structural analysis of whole genome sequence of Sarocladium strictum F4-1.</title>
        <authorList>
            <person name="Hu L."/>
            <person name="Jiang Y."/>
        </authorList>
    </citation>
    <scope>NUCLEOTIDE SEQUENCE</scope>
    <source>
        <strain evidence="3">F4-1</strain>
    </source>
</reference>
<proteinExistence type="predicted"/>
<evidence type="ECO:0000259" key="2">
    <source>
        <dbReference type="Pfam" id="PF11790"/>
    </source>
</evidence>
<dbReference type="GO" id="GO:0071966">
    <property type="term" value="P:fungal-type cell wall polysaccharide metabolic process"/>
    <property type="evidence" value="ECO:0007669"/>
    <property type="project" value="TreeGrafter"/>
</dbReference>
<keyword evidence="1" id="KW-0732">Signal</keyword>
<dbReference type="Proteomes" id="UP001175261">
    <property type="component" value="Unassembled WGS sequence"/>
</dbReference>
<feature type="signal peptide" evidence="1">
    <location>
        <begin position="1"/>
        <end position="15"/>
    </location>
</feature>
<evidence type="ECO:0000313" key="3">
    <source>
        <dbReference type="EMBL" id="KAK0382966.1"/>
    </source>
</evidence>
<dbReference type="AlphaFoldDB" id="A0AA39L3E5"/>
<protein>
    <recommendedName>
        <fullName evidence="2">Asl1-like glycosyl hydrolase catalytic domain-containing protein</fullName>
    </recommendedName>
</protein>
<dbReference type="InterPro" id="IPR024655">
    <property type="entry name" value="Asl1_glyco_hydro_catalytic"/>
</dbReference>
<dbReference type="Gene3D" id="3.20.20.80">
    <property type="entry name" value="Glycosidases"/>
    <property type="match status" value="1"/>
</dbReference>
<evidence type="ECO:0000313" key="4">
    <source>
        <dbReference type="Proteomes" id="UP001175261"/>
    </source>
</evidence>
<evidence type="ECO:0000256" key="1">
    <source>
        <dbReference type="SAM" id="SignalP"/>
    </source>
</evidence>
<feature type="domain" description="Asl1-like glycosyl hydrolase catalytic" evidence="2">
    <location>
        <begin position="46"/>
        <end position="284"/>
    </location>
</feature>
<comment type="caution">
    <text evidence="3">The sequence shown here is derived from an EMBL/GenBank/DDBJ whole genome shotgun (WGS) entry which is preliminary data.</text>
</comment>
<sequence>MKFIAALALASIAAGLPAKKGKVGSTRVSGNFTVLDTDAPGGIKKGLAYNDANLIGILAREGSASWAYNWGAALDAPQFQGIPMCWGAGVDCDVNGINEKLDRGDTPWVLGYNEPDMPRDAGGSLLTPQQAYDAWGNDMFRFQERGAKLVCPGISSYDTDVSTLTGFESGLTWLRRWATWTNNPGEFRCDAQALHWYGVEGQSGADQGGLFIQYIDQAHNTVNEIFGREMDIWITEFAPLPIGDVGVLAEFLRTVIPWLNQQAWVARYSPFMAENLVSDGDLNDAGRAFVETV</sequence>
<feature type="chain" id="PRO_5041247092" description="Asl1-like glycosyl hydrolase catalytic domain-containing protein" evidence="1">
    <location>
        <begin position="16"/>
        <end position="293"/>
    </location>
</feature>
<dbReference type="SUPFAM" id="SSF51445">
    <property type="entry name" value="(Trans)glycosidases"/>
    <property type="match status" value="1"/>
</dbReference>